<proteinExistence type="predicted"/>
<name>A0A2N0BDN2_9LEPT</name>
<reference evidence="1" key="1">
    <citation type="submission" date="2017-07" db="EMBL/GenBank/DDBJ databases">
        <title>Leptospira spp. isolated from tropical soils.</title>
        <authorList>
            <person name="Thibeaux R."/>
            <person name="Iraola G."/>
            <person name="Ferres I."/>
            <person name="Bierque E."/>
            <person name="Girault D."/>
            <person name="Soupe-Gilbert M.-E."/>
            <person name="Picardeau M."/>
            <person name="Goarant C."/>
        </authorList>
    </citation>
    <scope>NUCLEOTIDE SEQUENCE [LARGE SCALE GENOMIC DNA]</scope>
    <source>
        <strain evidence="1">ATI7-C-A5</strain>
    </source>
</reference>
<sequence>MSRSSDPDSDPFHFIANLQLVLKFFLFTTFSEKSIHSYSFSKGSRSSERMSFCREWGVPTEKNLSKY</sequence>
<dbReference type="AlphaFoldDB" id="A0A2N0BDN2"/>
<dbReference type="EMBL" id="NPEF01000010">
    <property type="protein sequence ID" value="PJZ94585.1"/>
    <property type="molecule type" value="Genomic_DNA"/>
</dbReference>
<accession>A0A2N0BDN2</accession>
<organism evidence="1">
    <name type="scientific">Leptospira ellisii</name>
    <dbReference type="NCBI Taxonomy" id="2023197"/>
    <lineage>
        <taxon>Bacteria</taxon>
        <taxon>Pseudomonadati</taxon>
        <taxon>Spirochaetota</taxon>
        <taxon>Spirochaetia</taxon>
        <taxon>Leptospirales</taxon>
        <taxon>Leptospiraceae</taxon>
        <taxon>Leptospira</taxon>
    </lineage>
</organism>
<evidence type="ECO:0000313" key="1">
    <source>
        <dbReference type="EMBL" id="PJZ94585.1"/>
    </source>
</evidence>
<protein>
    <submittedName>
        <fullName evidence="1">Uncharacterized protein</fullName>
    </submittedName>
</protein>
<comment type="caution">
    <text evidence="1">The sequence shown here is derived from an EMBL/GenBank/DDBJ whole genome shotgun (WGS) entry which is preliminary data.</text>
</comment>
<gene>
    <name evidence="1" type="ORF">CH379_01845</name>
</gene>